<name>A0A835VMK7_VANPL</name>
<feature type="compositionally biased region" description="Basic and acidic residues" evidence="1">
    <location>
        <begin position="170"/>
        <end position="180"/>
    </location>
</feature>
<feature type="region of interest" description="Disordered" evidence="1">
    <location>
        <begin position="57"/>
        <end position="78"/>
    </location>
</feature>
<evidence type="ECO:0000313" key="3">
    <source>
        <dbReference type="Proteomes" id="UP000639772"/>
    </source>
</evidence>
<dbReference type="Proteomes" id="UP000639772">
    <property type="component" value="Chromosome 1"/>
</dbReference>
<accession>A0A835VMK7</accession>
<dbReference type="EMBL" id="JADCNM010000001">
    <property type="protein sequence ID" value="KAG0502600.1"/>
    <property type="molecule type" value="Genomic_DNA"/>
</dbReference>
<feature type="region of interest" description="Disordered" evidence="1">
    <location>
        <begin position="111"/>
        <end position="180"/>
    </location>
</feature>
<protein>
    <submittedName>
        <fullName evidence="2">Uncharacterized protein</fullName>
    </submittedName>
</protein>
<dbReference type="AlphaFoldDB" id="A0A835VMK7"/>
<evidence type="ECO:0000313" key="2">
    <source>
        <dbReference type="EMBL" id="KAG0502600.1"/>
    </source>
</evidence>
<reference evidence="2 3" key="1">
    <citation type="journal article" date="2020" name="Nat. Food">
        <title>A phased Vanilla planifolia genome enables genetic improvement of flavour and production.</title>
        <authorList>
            <person name="Hasing T."/>
            <person name="Tang H."/>
            <person name="Brym M."/>
            <person name="Khazi F."/>
            <person name="Huang T."/>
            <person name="Chambers A.H."/>
        </authorList>
    </citation>
    <scope>NUCLEOTIDE SEQUENCE [LARGE SCALE GENOMIC DNA]</scope>
    <source>
        <tissue evidence="2">Leaf</tissue>
    </source>
</reference>
<evidence type="ECO:0000256" key="1">
    <source>
        <dbReference type="SAM" id="MobiDB-lite"/>
    </source>
</evidence>
<feature type="compositionally biased region" description="Basic and acidic residues" evidence="1">
    <location>
        <begin position="111"/>
        <end position="142"/>
    </location>
</feature>
<comment type="caution">
    <text evidence="2">The sequence shown here is derived from an EMBL/GenBank/DDBJ whole genome shotgun (WGS) entry which is preliminary data.</text>
</comment>
<proteinExistence type="predicted"/>
<gene>
    <name evidence="2" type="ORF">HPP92_002672</name>
</gene>
<feature type="compositionally biased region" description="Basic and acidic residues" evidence="1">
    <location>
        <begin position="149"/>
        <end position="160"/>
    </location>
</feature>
<organism evidence="2 3">
    <name type="scientific">Vanilla planifolia</name>
    <name type="common">Vanilla</name>
    <dbReference type="NCBI Taxonomy" id="51239"/>
    <lineage>
        <taxon>Eukaryota</taxon>
        <taxon>Viridiplantae</taxon>
        <taxon>Streptophyta</taxon>
        <taxon>Embryophyta</taxon>
        <taxon>Tracheophyta</taxon>
        <taxon>Spermatophyta</taxon>
        <taxon>Magnoliopsida</taxon>
        <taxon>Liliopsida</taxon>
        <taxon>Asparagales</taxon>
        <taxon>Orchidaceae</taxon>
        <taxon>Vanilloideae</taxon>
        <taxon>Vanilleae</taxon>
        <taxon>Vanilla</taxon>
    </lineage>
</organism>
<sequence length="180" mass="21060">MEGQICESQQEIVDEELQEVAEEIDQHFYATERKDKQDKEVTEPNKLPVYKEEILEESSPKEFKESNIKLRSKQQNEGEEVKEKFITCLQLSQDNNAASEEEKIISAHLILEEREKKNSREGYEKDLQDEKEIETKDIKNTEEASNFPKNKDQDEQDRNAAETSVTNYKVEGKSEEMLII</sequence>